<sequence>MVTVELASDALERALVFTIRGAVFVAEQQVPVDEEPDSRDRDADHLLARLDGSPVGTGRMVVEGEQGLLGRLAVLPHARGTGAGKALVDGLEERAAKRGLAVVELHAQLHARGFYERLGYAAHGERFLEAGIPHLHMRKEL</sequence>
<keyword evidence="5" id="KW-1185">Reference proteome</keyword>
<protein>
    <submittedName>
        <fullName evidence="4">Putative GNAT family N-acyltransferase</fullName>
    </submittedName>
</protein>
<keyword evidence="1 4" id="KW-0808">Transferase</keyword>
<evidence type="ECO:0000256" key="2">
    <source>
        <dbReference type="ARBA" id="ARBA00023315"/>
    </source>
</evidence>
<proteinExistence type="predicted"/>
<dbReference type="InterPro" id="IPR016181">
    <property type="entry name" value="Acyl_CoA_acyltransferase"/>
</dbReference>
<reference evidence="4 5" key="1">
    <citation type="submission" date="2019-06" db="EMBL/GenBank/DDBJ databases">
        <title>Sequencing the genomes of 1000 actinobacteria strains.</title>
        <authorList>
            <person name="Klenk H.-P."/>
        </authorList>
    </citation>
    <scope>NUCLEOTIDE SEQUENCE [LARGE SCALE GENOMIC DNA]</scope>
    <source>
        <strain evidence="4 5">DSM 45015</strain>
    </source>
</reference>
<evidence type="ECO:0000313" key="5">
    <source>
        <dbReference type="Proteomes" id="UP000317422"/>
    </source>
</evidence>
<dbReference type="RefSeq" id="WP_141923541.1">
    <property type="nucleotide sequence ID" value="NZ_VFQC01000001.1"/>
</dbReference>
<dbReference type="Gene3D" id="3.40.630.30">
    <property type="match status" value="1"/>
</dbReference>
<keyword evidence="2 4" id="KW-0012">Acyltransferase</keyword>
<dbReference type="AlphaFoldDB" id="A0A543NJH2"/>
<organism evidence="4 5">
    <name type="scientific">Haloactinospora alba</name>
    <dbReference type="NCBI Taxonomy" id="405555"/>
    <lineage>
        <taxon>Bacteria</taxon>
        <taxon>Bacillati</taxon>
        <taxon>Actinomycetota</taxon>
        <taxon>Actinomycetes</taxon>
        <taxon>Streptosporangiales</taxon>
        <taxon>Nocardiopsidaceae</taxon>
        <taxon>Haloactinospora</taxon>
    </lineage>
</organism>
<dbReference type="InterPro" id="IPR000182">
    <property type="entry name" value="GNAT_dom"/>
</dbReference>
<dbReference type="PROSITE" id="PS51186">
    <property type="entry name" value="GNAT"/>
    <property type="match status" value="1"/>
</dbReference>
<name>A0A543NJH2_9ACTN</name>
<evidence type="ECO:0000256" key="1">
    <source>
        <dbReference type="ARBA" id="ARBA00022679"/>
    </source>
</evidence>
<dbReference type="OrthoDB" id="5173601at2"/>
<dbReference type="InterPro" id="IPR050832">
    <property type="entry name" value="Bact_Acetyltransf"/>
</dbReference>
<dbReference type="EMBL" id="VFQC01000001">
    <property type="protein sequence ID" value="TQN31968.1"/>
    <property type="molecule type" value="Genomic_DNA"/>
</dbReference>
<dbReference type="Proteomes" id="UP000317422">
    <property type="component" value="Unassembled WGS sequence"/>
</dbReference>
<dbReference type="SUPFAM" id="SSF55729">
    <property type="entry name" value="Acyl-CoA N-acyltransferases (Nat)"/>
    <property type="match status" value="1"/>
</dbReference>
<comment type="caution">
    <text evidence="4">The sequence shown here is derived from an EMBL/GenBank/DDBJ whole genome shotgun (WGS) entry which is preliminary data.</text>
</comment>
<dbReference type="GO" id="GO:0016747">
    <property type="term" value="F:acyltransferase activity, transferring groups other than amino-acyl groups"/>
    <property type="evidence" value="ECO:0007669"/>
    <property type="project" value="InterPro"/>
</dbReference>
<dbReference type="PANTHER" id="PTHR43877">
    <property type="entry name" value="AMINOALKYLPHOSPHONATE N-ACETYLTRANSFERASE-RELATED-RELATED"/>
    <property type="match status" value="1"/>
</dbReference>
<evidence type="ECO:0000313" key="4">
    <source>
        <dbReference type="EMBL" id="TQN31968.1"/>
    </source>
</evidence>
<accession>A0A543NJH2</accession>
<dbReference type="Pfam" id="PF13673">
    <property type="entry name" value="Acetyltransf_10"/>
    <property type="match status" value="1"/>
</dbReference>
<feature type="domain" description="N-acetyltransferase" evidence="3">
    <location>
        <begin position="1"/>
        <end position="141"/>
    </location>
</feature>
<gene>
    <name evidence="4" type="ORF">FHX37_1893</name>
</gene>
<evidence type="ECO:0000259" key="3">
    <source>
        <dbReference type="PROSITE" id="PS51186"/>
    </source>
</evidence>
<dbReference type="CDD" id="cd04301">
    <property type="entry name" value="NAT_SF"/>
    <property type="match status" value="1"/>
</dbReference>